<keyword evidence="3" id="KW-1185">Reference proteome</keyword>
<organism evidence="2 3">
    <name type="scientific">Triplophysa rosa</name>
    <name type="common">Cave loach</name>
    <dbReference type="NCBI Taxonomy" id="992332"/>
    <lineage>
        <taxon>Eukaryota</taxon>
        <taxon>Metazoa</taxon>
        <taxon>Chordata</taxon>
        <taxon>Craniata</taxon>
        <taxon>Vertebrata</taxon>
        <taxon>Euteleostomi</taxon>
        <taxon>Actinopterygii</taxon>
        <taxon>Neopterygii</taxon>
        <taxon>Teleostei</taxon>
        <taxon>Ostariophysi</taxon>
        <taxon>Cypriniformes</taxon>
        <taxon>Nemacheilidae</taxon>
        <taxon>Triplophysa</taxon>
    </lineage>
</organism>
<feature type="region of interest" description="Disordered" evidence="1">
    <location>
        <begin position="169"/>
        <end position="193"/>
    </location>
</feature>
<sequence length="193" mass="21264">PLQNKQVLTIFNFYEMIQRYSLLTKNSDIAMFKSKVEGIVSRVHLSLKSTSSPTPVVLWVYRTPVPISAVQDVSVLPNVSLHLKGNAPHHFNKIMYYPFSLFVSTPVPVQLPHTPVPLANTIVNVTDPPIRYLPDSRAKSDSGPDAKVMLQPRIDHTCICRALPSDCSERQLPPAPSTPASTAPGDLQDITGI</sequence>
<proteinExistence type="predicted"/>
<evidence type="ECO:0000313" key="3">
    <source>
        <dbReference type="Proteomes" id="UP001059041"/>
    </source>
</evidence>
<name>A0A9W7TP88_TRIRA</name>
<dbReference type="AlphaFoldDB" id="A0A9W7TP88"/>
<comment type="caution">
    <text evidence="2">The sequence shown here is derived from an EMBL/GenBank/DDBJ whole genome shotgun (WGS) entry which is preliminary data.</text>
</comment>
<feature type="non-terminal residue" evidence="2">
    <location>
        <position position="193"/>
    </location>
</feature>
<feature type="non-terminal residue" evidence="2">
    <location>
        <position position="1"/>
    </location>
</feature>
<protein>
    <submittedName>
        <fullName evidence="2">Uncharacterized protein</fullName>
    </submittedName>
</protein>
<evidence type="ECO:0000313" key="2">
    <source>
        <dbReference type="EMBL" id="KAI7800046.1"/>
    </source>
</evidence>
<accession>A0A9W7TP88</accession>
<dbReference type="Proteomes" id="UP001059041">
    <property type="component" value="Linkage Group LG15"/>
</dbReference>
<dbReference type="EMBL" id="JAFHDT010000015">
    <property type="protein sequence ID" value="KAI7800046.1"/>
    <property type="molecule type" value="Genomic_DNA"/>
</dbReference>
<evidence type="ECO:0000256" key="1">
    <source>
        <dbReference type="SAM" id="MobiDB-lite"/>
    </source>
</evidence>
<gene>
    <name evidence="2" type="ORF">IRJ41_022810</name>
</gene>
<reference evidence="2" key="1">
    <citation type="submission" date="2021-02" db="EMBL/GenBank/DDBJ databases">
        <title>Comparative genomics reveals that relaxation of natural selection precedes convergent phenotypic evolution of cavefish.</title>
        <authorList>
            <person name="Peng Z."/>
        </authorList>
    </citation>
    <scope>NUCLEOTIDE SEQUENCE</scope>
    <source>
        <tissue evidence="2">Muscle</tissue>
    </source>
</reference>